<name>A0ABT9DCF5_9CELL</name>
<protein>
    <submittedName>
        <fullName evidence="3">PH domain-containing protein</fullName>
    </submittedName>
</protein>
<gene>
    <name evidence="3" type="ORF">Q6348_06640</name>
</gene>
<feature type="transmembrane region" description="Helical" evidence="1">
    <location>
        <begin position="195"/>
        <end position="213"/>
    </location>
</feature>
<dbReference type="RefSeq" id="WP_304600511.1">
    <property type="nucleotide sequence ID" value="NZ_JAUQYO010000001.1"/>
</dbReference>
<keyword evidence="1" id="KW-1133">Transmembrane helix</keyword>
<proteinExistence type="predicted"/>
<comment type="caution">
    <text evidence="3">The sequence shown here is derived from an EMBL/GenBank/DDBJ whole genome shotgun (WGS) entry which is preliminary data.</text>
</comment>
<evidence type="ECO:0000256" key="1">
    <source>
        <dbReference type="SAM" id="Phobius"/>
    </source>
</evidence>
<feature type="transmembrane region" description="Helical" evidence="1">
    <location>
        <begin position="48"/>
        <end position="67"/>
    </location>
</feature>
<keyword evidence="1" id="KW-0812">Transmembrane</keyword>
<evidence type="ECO:0000313" key="3">
    <source>
        <dbReference type="EMBL" id="MDO8106873.1"/>
    </source>
</evidence>
<dbReference type="EMBL" id="JAUQYP010000001">
    <property type="protein sequence ID" value="MDO8106873.1"/>
    <property type="molecule type" value="Genomic_DNA"/>
</dbReference>
<keyword evidence="1" id="KW-0472">Membrane</keyword>
<keyword evidence="4" id="KW-1185">Reference proteome</keyword>
<feature type="domain" description="Low molecular weight protein antigen 6 PH" evidence="2">
    <location>
        <begin position="70"/>
        <end position="105"/>
    </location>
</feature>
<dbReference type="Proteomes" id="UP001232536">
    <property type="component" value="Unassembled WGS sequence"/>
</dbReference>
<dbReference type="InterPro" id="IPR019692">
    <property type="entry name" value="CFP-6_PH"/>
</dbReference>
<evidence type="ECO:0000313" key="4">
    <source>
        <dbReference type="Proteomes" id="UP001232536"/>
    </source>
</evidence>
<feature type="transmembrane region" description="Helical" evidence="1">
    <location>
        <begin position="21"/>
        <end position="42"/>
    </location>
</feature>
<organism evidence="3 4">
    <name type="scientific">Actinotalea lenta</name>
    <dbReference type="NCBI Taxonomy" id="3064654"/>
    <lineage>
        <taxon>Bacteria</taxon>
        <taxon>Bacillati</taxon>
        <taxon>Actinomycetota</taxon>
        <taxon>Actinomycetes</taxon>
        <taxon>Micrococcales</taxon>
        <taxon>Cellulomonadaceae</taxon>
        <taxon>Actinotalea</taxon>
    </lineage>
</organism>
<accession>A0ABT9DCF5</accession>
<dbReference type="Pfam" id="PF10756">
    <property type="entry name" value="bPH_6"/>
    <property type="match status" value="1"/>
</dbReference>
<reference evidence="3 4" key="1">
    <citation type="submission" date="2023-07" db="EMBL/GenBank/DDBJ databases">
        <title>Description of novel actinomycetes strains, isolated from tidal flat sediment.</title>
        <authorList>
            <person name="Lu C."/>
        </authorList>
    </citation>
    <scope>NUCLEOTIDE SEQUENCE [LARGE SCALE GENOMIC DNA]</scope>
    <source>
        <strain evidence="3 4">SYSU T00b441</strain>
    </source>
</reference>
<evidence type="ECO:0000259" key="2">
    <source>
        <dbReference type="Pfam" id="PF10756"/>
    </source>
</evidence>
<sequence length="214" mass="22228">MSSLDGEHAARTSRAEFRAPLGRTATTVAIVLLLGLVLAQGAQYGVVAALRALPVAAALAGAVDLVMRAPRLVVDDDGLTVVNPTQRFHVPWPALVALQTRFTLTLVTPHVKVPVWAAPGPERHAGAFAARSDIDVVASSRRGPGGTVRVSELASTASGAAAHEVHARWSRLAERGLLELGAADSTPVQRTWRPYPVGIIALLAVGGVALVALS</sequence>